<evidence type="ECO:0000313" key="1">
    <source>
        <dbReference type="EMBL" id="JAH76836.1"/>
    </source>
</evidence>
<reference evidence="1" key="1">
    <citation type="submission" date="2014-11" db="EMBL/GenBank/DDBJ databases">
        <authorList>
            <person name="Amaro Gonzalez C."/>
        </authorList>
    </citation>
    <scope>NUCLEOTIDE SEQUENCE</scope>
</reference>
<reference evidence="1" key="2">
    <citation type="journal article" date="2015" name="Fish Shellfish Immunol.">
        <title>Early steps in the European eel (Anguilla anguilla)-Vibrio vulnificus interaction in the gills: Role of the RtxA13 toxin.</title>
        <authorList>
            <person name="Callol A."/>
            <person name="Pajuelo D."/>
            <person name="Ebbesson L."/>
            <person name="Teles M."/>
            <person name="MacKenzie S."/>
            <person name="Amaro C."/>
        </authorList>
    </citation>
    <scope>NUCLEOTIDE SEQUENCE</scope>
</reference>
<dbReference type="EMBL" id="GBXM01031741">
    <property type="protein sequence ID" value="JAH76836.1"/>
    <property type="molecule type" value="Transcribed_RNA"/>
</dbReference>
<dbReference type="AlphaFoldDB" id="A0A0E9VFR4"/>
<protein>
    <submittedName>
        <fullName evidence="1">Uncharacterized protein</fullName>
    </submittedName>
</protein>
<proteinExistence type="predicted"/>
<name>A0A0E9VFR4_ANGAN</name>
<sequence>MNLTSFSRASAFEGQVTRQVWSSHIRSSN</sequence>
<organism evidence="1">
    <name type="scientific">Anguilla anguilla</name>
    <name type="common">European freshwater eel</name>
    <name type="synonym">Muraena anguilla</name>
    <dbReference type="NCBI Taxonomy" id="7936"/>
    <lineage>
        <taxon>Eukaryota</taxon>
        <taxon>Metazoa</taxon>
        <taxon>Chordata</taxon>
        <taxon>Craniata</taxon>
        <taxon>Vertebrata</taxon>
        <taxon>Euteleostomi</taxon>
        <taxon>Actinopterygii</taxon>
        <taxon>Neopterygii</taxon>
        <taxon>Teleostei</taxon>
        <taxon>Anguilliformes</taxon>
        <taxon>Anguillidae</taxon>
        <taxon>Anguilla</taxon>
    </lineage>
</organism>
<accession>A0A0E9VFR4</accession>